<dbReference type="Proteomes" id="UP001209317">
    <property type="component" value="Unassembled WGS sequence"/>
</dbReference>
<dbReference type="GO" id="GO:0003747">
    <property type="term" value="F:translation release factor activity"/>
    <property type="evidence" value="ECO:0007669"/>
    <property type="project" value="InterPro"/>
</dbReference>
<dbReference type="GO" id="GO:0072344">
    <property type="term" value="P:rescue of stalled ribosome"/>
    <property type="evidence" value="ECO:0007669"/>
    <property type="project" value="TreeGrafter"/>
</dbReference>
<comment type="caution">
    <text evidence="4">The sequence shown here is derived from an EMBL/GenBank/DDBJ whole genome shotgun (WGS) entry which is preliminary data.</text>
</comment>
<dbReference type="EC" id="3.1.1.29" evidence="4"/>
<comment type="similarity">
    <text evidence="1">Belongs to the prokaryotic/mitochondrial release factor family.</text>
</comment>
<gene>
    <name evidence="4" type="primary">arfB</name>
    <name evidence="4" type="ORF">OD355_10325</name>
</gene>
<evidence type="ECO:0000313" key="5">
    <source>
        <dbReference type="Proteomes" id="UP001209317"/>
    </source>
</evidence>
<evidence type="ECO:0000256" key="2">
    <source>
        <dbReference type="SAM" id="MobiDB-lite"/>
    </source>
</evidence>
<dbReference type="GO" id="GO:0004045">
    <property type="term" value="F:peptidyl-tRNA hydrolase activity"/>
    <property type="evidence" value="ECO:0007669"/>
    <property type="project" value="UniProtKB-EC"/>
</dbReference>
<evidence type="ECO:0000313" key="4">
    <source>
        <dbReference type="EMBL" id="MCU7694911.1"/>
    </source>
</evidence>
<keyword evidence="4" id="KW-0378">Hydrolase</keyword>
<keyword evidence="5" id="KW-1185">Reference proteome</keyword>
<protein>
    <submittedName>
        <fullName evidence="4">Alternative ribosome rescue aminoacyl-tRNA hydrolase ArfB</fullName>
        <ecNumber evidence="4">3.1.1.29</ecNumber>
    </submittedName>
</protein>
<dbReference type="EMBL" id="JAOTPL010000015">
    <property type="protein sequence ID" value="MCU7694911.1"/>
    <property type="molecule type" value="Genomic_DNA"/>
</dbReference>
<dbReference type="PANTHER" id="PTHR47814">
    <property type="entry name" value="PEPTIDYL-TRNA HYDROLASE ARFB"/>
    <property type="match status" value="1"/>
</dbReference>
<sequence length="131" mass="14947">MTDISAELVFQTARSGGKGGQNVNKVETMVIARWHVQRSVFFGDDDKAILFEKLKNNVNANGELLVKSQSERSQLLNKEAAIRKINLLVNNALIKKKKRLKTNPGKASIERRLKSKKIESLKKQQRRKDLY</sequence>
<dbReference type="GO" id="GO:0043022">
    <property type="term" value="F:ribosome binding"/>
    <property type="evidence" value="ECO:0007669"/>
    <property type="project" value="TreeGrafter"/>
</dbReference>
<dbReference type="InterPro" id="IPR000352">
    <property type="entry name" value="Pep_chain_release_fac_I"/>
</dbReference>
<feature type="compositionally biased region" description="Basic and acidic residues" evidence="2">
    <location>
        <begin position="108"/>
        <end position="131"/>
    </location>
</feature>
<reference evidence="4" key="1">
    <citation type="submission" date="2022-10" db="EMBL/GenBank/DDBJ databases">
        <authorList>
            <person name="Kim H.S."/>
            <person name="Kim J.-S."/>
            <person name="Suh M.K."/>
            <person name="Eom M.K."/>
            <person name="Lee J.-S."/>
        </authorList>
    </citation>
    <scope>NUCLEOTIDE SEQUENCE</scope>
    <source>
        <strain evidence="4">LIP-5</strain>
    </source>
</reference>
<proteinExistence type="inferred from homology"/>
<dbReference type="RefSeq" id="WP_263038396.1">
    <property type="nucleotide sequence ID" value="NZ_JAOTPL010000015.1"/>
</dbReference>
<dbReference type="SUPFAM" id="SSF75620">
    <property type="entry name" value="Release factor"/>
    <property type="match status" value="1"/>
</dbReference>
<evidence type="ECO:0000256" key="1">
    <source>
        <dbReference type="ARBA" id="ARBA00010835"/>
    </source>
</evidence>
<feature type="region of interest" description="Disordered" evidence="2">
    <location>
        <begin position="99"/>
        <end position="131"/>
    </location>
</feature>
<organism evidence="4 5">
    <name type="scientific">Haoranjiania flava</name>
    <dbReference type="NCBI Taxonomy" id="1856322"/>
    <lineage>
        <taxon>Bacteria</taxon>
        <taxon>Pseudomonadati</taxon>
        <taxon>Bacteroidota</taxon>
        <taxon>Chitinophagia</taxon>
        <taxon>Chitinophagales</taxon>
        <taxon>Chitinophagaceae</taxon>
        <taxon>Haoranjiania</taxon>
    </lineage>
</organism>
<name>A0AAE3IPS7_9BACT</name>
<dbReference type="Pfam" id="PF00472">
    <property type="entry name" value="RF-1"/>
    <property type="match status" value="1"/>
</dbReference>
<dbReference type="NCBIfam" id="NF006718">
    <property type="entry name" value="PRK09256.1"/>
    <property type="match status" value="1"/>
</dbReference>
<evidence type="ECO:0000259" key="3">
    <source>
        <dbReference type="Pfam" id="PF00472"/>
    </source>
</evidence>
<accession>A0AAE3IPS7</accession>
<dbReference type="PANTHER" id="PTHR47814:SF1">
    <property type="entry name" value="PEPTIDYL-TRNA HYDROLASE ARFB"/>
    <property type="match status" value="1"/>
</dbReference>
<dbReference type="AlphaFoldDB" id="A0AAE3IPS7"/>
<feature type="domain" description="Prokaryotic-type class I peptide chain release factors" evidence="3">
    <location>
        <begin position="6"/>
        <end position="129"/>
    </location>
</feature>
<dbReference type="Gene3D" id="3.30.160.20">
    <property type="match status" value="1"/>
</dbReference>
<dbReference type="InterPro" id="IPR045853">
    <property type="entry name" value="Pep_chain_release_fac_I_sf"/>
</dbReference>